<accession>A0ABQ1QVC9</accession>
<dbReference type="EMBL" id="BMGI01000005">
    <property type="protein sequence ID" value="GGD44092.1"/>
    <property type="molecule type" value="Genomic_DNA"/>
</dbReference>
<organism evidence="2 3">
    <name type="scientific">Sinisalibacter lacisalsi</name>
    <dbReference type="NCBI Taxonomy" id="1526570"/>
    <lineage>
        <taxon>Bacteria</taxon>
        <taxon>Pseudomonadati</taxon>
        <taxon>Pseudomonadota</taxon>
        <taxon>Alphaproteobacteria</taxon>
        <taxon>Rhodobacterales</taxon>
        <taxon>Roseobacteraceae</taxon>
        <taxon>Sinisalibacter</taxon>
    </lineage>
</organism>
<reference evidence="3" key="1">
    <citation type="journal article" date="2019" name="Int. J. Syst. Evol. Microbiol.">
        <title>The Global Catalogue of Microorganisms (GCM) 10K type strain sequencing project: providing services to taxonomists for standard genome sequencing and annotation.</title>
        <authorList>
            <consortium name="The Broad Institute Genomics Platform"/>
            <consortium name="The Broad Institute Genome Sequencing Center for Infectious Disease"/>
            <person name="Wu L."/>
            <person name="Ma J."/>
        </authorList>
    </citation>
    <scope>NUCLEOTIDE SEQUENCE [LARGE SCALE GENOMIC DNA]</scope>
    <source>
        <strain evidence="3">CGMCC 1.12922</strain>
    </source>
</reference>
<protein>
    <submittedName>
        <fullName evidence="2">Uncharacterized protein</fullName>
    </submittedName>
</protein>
<evidence type="ECO:0000313" key="2">
    <source>
        <dbReference type="EMBL" id="GGD44092.1"/>
    </source>
</evidence>
<feature type="transmembrane region" description="Helical" evidence="1">
    <location>
        <begin position="47"/>
        <end position="70"/>
    </location>
</feature>
<evidence type="ECO:0000313" key="3">
    <source>
        <dbReference type="Proteomes" id="UP000617355"/>
    </source>
</evidence>
<keyword evidence="3" id="KW-1185">Reference proteome</keyword>
<dbReference type="RefSeq" id="WP_188529233.1">
    <property type="nucleotide sequence ID" value="NZ_BMGI01000005.1"/>
</dbReference>
<evidence type="ECO:0000256" key="1">
    <source>
        <dbReference type="SAM" id="Phobius"/>
    </source>
</evidence>
<keyword evidence="1" id="KW-0472">Membrane</keyword>
<gene>
    <name evidence="2" type="ORF">GCM10011358_29820</name>
</gene>
<dbReference type="Proteomes" id="UP000617355">
    <property type="component" value="Unassembled WGS sequence"/>
</dbReference>
<keyword evidence="1" id="KW-1133">Transmembrane helix</keyword>
<keyword evidence="1" id="KW-0812">Transmembrane</keyword>
<sequence length="71" mass="7309">MDWLIFTGAIVAGIGLAGLVLSMVRVVKAKRAGLDDEALKQAVARALPLNMGAFALSAIGLMMVVVGVILT</sequence>
<name>A0ABQ1QVC9_9RHOB</name>
<feature type="transmembrane region" description="Helical" evidence="1">
    <location>
        <begin position="6"/>
        <end position="27"/>
    </location>
</feature>
<proteinExistence type="predicted"/>
<comment type="caution">
    <text evidence="2">The sequence shown here is derived from an EMBL/GenBank/DDBJ whole genome shotgun (WGS) entry which is preliminary data.</text>
</comment>